<dbReference type="EMBL" id="QMFB01000010">
    <property type="protein sequence ID" value="RAV19914.1"/>
    <property type="molecule type" value="Genomic_DNA"/>
</dbReference>
<dbReference type="GO" id="GO:0071555">
    <property type="term" value="P:cell wall organization"/>
    <property type="evidence" value="ECO:0007669"/>
    <property type="project" value="UniProtKB-KW"/>
</dbReference>
<comment type="catalytic activity">
    <reaction evidence="14">
        <text>[GlcNAc-(1-&gt;4)-Mur2Ac(oyl-L-Ala-gamma-D-Glu-L-Lys-D-Ala-D-Ala)](n)-di-trans,octa-cis-undecaprenyl diphosphate + beta-D-GlcNAc-(1-&gt;4)-Mur2Ac(oyl-L-Ala-gamma-D-Glu-L-Lys-D-Ala-D-Ala)-di-trans,octa-cis-undecaprenyl diphosphate = [GlcNAc-(1-&gt;4)-Mur2Ac(oyl-L-Ala-gamma-D-Glu-L-Lys-D-Ala-D-Ala)](n+1)-di-trans,octa-cis-undecaprenyl diphosphate + di-trans,octa-cis-undecaprenyl diphosphate + H(+)</text>
        <dbReference type="Rhea" id="RHEA:23708"/>
        <dbReference type="Rhea" id="RHEA-COMP:9602"/>
        <dbReference type="Rhea" id="RHEA-COMP:9603"/>
        <dbReference type="ChEBI" id="CHEBI:15378"/>
        <dbReference type="ChEBI" id="CHEBI:58405"/>
        <dbReference type="ChEBI" id="CHEBI:60033"/>
        <dbReference type="ChEBI" id="CHEBI:78435"/>
        <dbReference type="EC" id="2.4.99.28"/>
    </reaction>
</comment>
<dbReference type="InterPro" id="IPR001264">
    <property type="entry name" value="Glyco_trans_51"/>
</dbReference>
<keyword evidence="10 16" id="KW-0472">Membrane</keyword>
<dbReference type="GO" id="GO:0005886">
    <property type="term" value="C:plasma membrane"/>
    <property type="evidence" value="ECO:0007669"/>
    <property type="project" value="UniProtKB-SubCell"/>
</dbReference>
<feature type="domain" description="Glycosyl transferase family 51" evidence="18">
    <location>
        <begin position="79"/>
        <end position="267"/>
    </location>
</feature>
<protein>
    <submittedName>
        <fullName evidence="19">Carboxypeptidase</fullName>
    </submittedName>
</protein>
<evidence type="ECO:0000313" key="20">
    <source>
        <dbReference type="Proteomes" id="UP000250369"/>
    </source>
</evidence>
<evidence type="ECO:0000256" key="15">
    <source>
        <dbReference type="SAM" id="MobiDB-lite"/>
    </source>
</evidence>
<dbReference type="RefSeq" id="WP_113032343.1">
    <property type="nucleotide sequence ID" value="NZ_QMFB01000010.1"/>
</dbReference>
<feature type="compositionally biased region" description="Basic and acidic residues" evidence="15">
    <location>
        <begin position="808"/>
        <end position="817"/>
    </location>
</feature>
<dbReference type="InterPro" id="IPR036950">
    <property type="entry name" value="PBP_transglycosylase"/>
</dbReference>
<evidence type="ECO:0000256" key="7">
    <source>
        <dbReference type="ARBA" id="ARBA00022801"/>
    </source>
</evidence>
<evidence type="ECO:0000256" key="5">
    <source>
        <dbReference type="ARBA" id="ARBA00022676"/>
    </source>
</evidence>
<dbReference type="Gene3D" id="2.60.40.10">
    <property type="entry name" value="Immunoglobulins"/>
    <property type="match status" value="2"/>
</dbReference>
<evidence type="ECO:0000256" key="11">
    <source>
        <dbReference type="ARBA" id="ARBA00023268"/>
    </source>
</evidence>
<comment type="subcellular location">
    <subcellularLocation>
        <location evidence="1">Cell membrane</location>
    </subcellularLocation>
</comment>
<dbReference type="GO" id="GO:0006508">
    <property type="term" value="P:proteolysis"/>
    <property type="evidence" value="ECO:0007669"/>
    <property type="project" value="UniProtKB-KW"/>
</dbReference>
<dbReference type="Pfam" id="PF00905">
    <property type="entry name" value="Transpeptidase"/>
    <property type="match status" value="1"/>
</dbReference>
<evidence type="ECO:0000256" key="14">
    <source>
        <dbReference type="ARBA" id="ARBA00049902"/>
    </source>
</evidence>
<keyword evidence="20" id="KW-1185">Reference proteome</keyword>
<dbReference type="GO" id="GO:0009002">
    <property type="term" value="F:serine-type D-Ala-D-Ala carboxypeptidase activity"/>
    <property type="evidence" value="ECO:0007669"/>
    <property type="project" value="UniProtKB-EC"/>
</dbReference>
<evidence type="ECO:0000256" key="2">
    <source>
        <dbReference type="ARBA" id="ARBA00022475"/>
    </source>
</evidence>
<dbReference type="GO" id="GO:0030288">
    <property type="term" value="C:outer membrane-bounded periplasmic space"/>
    <property type="evidence" value="ECO:0007669"/>
    <property type="project" value="TreeGrafter"/>
</dbReference>
<feature type="region of interest" description="Disordered" evidence="15">
    <location>
        <begin position="799"/>
        <end position="823"/>
    </location>
</feature>
<evidence type="ECO:0000256" key="6">
    <source>
        <dbReference type="ARBA" id="ARBA00022679"/>
    </source>
</evidence>
<keyword evidence="11" id="KW-0511">Multifunctional enzyme</keyword>
<keyword evidence="3 19" id="KW-0121">Carboxypeptidase</keyword>
<keyword evidence="8" id="KW-0133">Cell shape</keyword>
<dbReference type="InterPro" id="IPR013783">
    <property type="entry name" value="Ig-like_fold"/>
</dbReference>
<evidence type="ECO:0000256" key="4">
    <source>
        <dbReference type="ARBA" id="ARBA00022670"/>
    </source>
</evidence>
<dbReference type="InterPro" id="IPR012338">
    <property type="entry name" value="Beta-lactam/transpept-like"/>
</dbReference>
<evidence type="ECO:0000256" key="3">
    <source>
        <dbReference type="ARBA" id="ARBA00022645"/>
    </source>
</evidence>
<dbReference type="GO" id="GO:0008360">
    <property type="term" value="P:regulation of cell shape"/>
    <property type="evidence" value="ECO:0007669"/>
    <property type="project" value="UniProtKB-KW"/>
</dbReference>
<dbReference type="GO" id="GO:0008658">
    <property type="term" value="F:penicillin binding"/>
    <property type="evidence" value="ECO:0007669"/>
    <property type="project" value="InterPro"/>
</dbReference>
<evidence type="ECO:0000259" key="17">
    <source>
        <dbReference type="Pfam" id="PF00905"/>
    </source>
</evidence>
<feature type="domain" description="Penicillin-binding protein transpeptidase" evidence="17">
    <location>
        <begin position="388"/>
        <end position="648"/>
    </location>
</feature>
<keyword evidence="16" id="KW-1133">Transmembrane helix</keyword>
<dbReference type="PANTHER" id="PTHR32282">
    <property type="entry name" value="BINDING PROTEIN TRANSPEPTIDASE, PUTATIVE-RELATED"/>
    <property type="match status" value="1"/>
</dbReference>
<keyword evidence="4" id="KW-0645">Protease</keyword>
<keyword evidence="7" id="KW-0378">Hydrolase</keyword>
<dbReference type="OrthoDB" id="9766909at2"/>
<evidence type="ECO:0000313" key="19">
    <source>
        <dbReference type="EMBL" id="RAV19914.1"/>
    </source>
</evidence>
<dbReference type="InterPro" id="IPR003961">
    <property type="entry name" value="FN3_dom"/>
</dbReference>
<dbReference type="GO" id="GO:0009252">
    <property type="term" value="P:peptidoglycan biosynthetic process"/>
    <property type="evidence" value="ECO:0007669"/>
    <property type="project" value="UniProtKB-KW"/>
</dbReference>
<feature type="region of interest" description="Disordered" evidence="15">
    <location>
        <begin position="905"/>
        <end position="964"/>
    </location>
</feature>
<comment type="caution">
    <text evidence="19">The sequence shown here is derived from an EMBL/GenBank/DDBJ whole genome shotgun (WGS) entry which is preliminary data.</text>
</comment>
<dbReference type="Gene3D" id="3.40.710.10">
    <property type="entry name" value="DD-peptidase/beta-lactamase superfamily"/>
    <property type="match status" value="1"/>
</dbReference>
<reference evidence="19 20" key="1">
    <citation type="journal article" date="2009" name="Int. J. Syst. Evol. Microbiol.">
        <title>Paenibacillus contaminans sp. nov., isolated from a contaminated laboratory plate.</title>
        <authorList>
            <person name="Chou J.H."/>
            <person name="Lee J.H."/>
            <person name="Lin M.C."/>
            <person name="Chang P.S."/>
            <person name="Arun A.B."/>
            <person name="Young C.C."/>
            <person name="Chen W.M."/>
        </authorList>
    </citation>
    <scope>NUCLEOTIDE SEQUENCE [LARGE SCALE GENOMIC DNA]</scope>
    <source>
        <strain evidence="19 20">CKOBP-6</strain>
    </source>
</reference>
<evidence type="ECO:0000256" key="1">
    <source>
        <dbReference type="ARBA" id="ARBA00004236"/>
    </source>
</evidence>
<keyword evidence="6" id="KW-0808">Transferase</keyword>
<dbReference type="SUPFAM" id="SSF49265">
    <property type="entry name" value="Fibronectin type III"/>
    <property type="match status" value="1"/>
</dbReference>
<gene>
    <name evidence="19" type="ORF">DQG23_18485</name>
</gene>
<dbReference type="Pfam" id="PF00912">
    <property type="entry name" value="Transgly"/>
    <property type="match status" value="1"/>
</dbReference>
<keyword evidence="12" id="KW-0961">Cell wall biogenesis/degradation</keyword>
<sequence length="1051" mass="115322">MKKWWLKSKPILKGIGLYTLITLKWLVITGIVAGFLVGGAAFGYVSAVVKDEPVRTKEFITEQISDNAVTGFVFFNDDTPIGQLRTDEDRRLVGLNDIPKMLLDAVIAVEDKDFYTHYGVDVNGLFRAVKQKLLNEPVQTGGSTITQQLARRVFLSLDRDITRKFKEIFLSLRLERMMSKDEILLAYLNKIPYGNGSNGYNLYGIKAAAKGIFDINDLNELNIAQTAYLAGLPQLPSEYSAFTSKGDLDKKKFDNAIKRQQLVLKRMTEENVITSQQYEEALAFDLKGSLAAKKDKEYSTYPYLMLEAEKQAAEILLKLQYPNLVIDSDKKKEAYNEAIKDVNANLQRGGYQVYTTIDKTIYDAMQEIAKNDKNFSPFDEKKGIEQIGAVLMDSKTSAILGMIEGRDFFAEQLNHANQAYRQPGSAMKPIAAFVPALEMGAVQPASVIDDSPIILPDGQKGVHLPNNWDNKYHGLITARKALNSSYNIPAIKLFLNVVGINKAWDYAMKMGINSITKQDYTAQTGVIGGLYKGVNVEEMTNAYATIANKGLFNEAYLIRKIVDAKGKTIYEHELKPSFVFSEQTAYLMTDMMRTVVTSGTANDLPGKFKHYKQMPIVGKTGSTQDDGDAWFIGYTPDMTLGVWAGYDQPVHKLSKATGGTNRAKNIWALVMDAAMDKRPDLFPTKKFERPANIVEMTVSDLSGKLPTELTTSSGHLITDIFNKRDVPNSEDDVMVKMKVISYNGVNYIALPSTPDDFVQEKIVIRREESISAMLKKIEAAQQKLPANKRNSLKYYIPLDADTDAPSENDPRGDDGKAPDQPSQLLLTRSGDSYKLSFAPSPSGDVVGYRLYRSAAHGQLQAVGGKVVMTGAEPIFSDSPGGGIFGYTVVAVDVAGHESAIGKVLYTDGTEGSGSSPPNQSGALQEPEPNDNGAASPSPTPGQNGGATPDKGGDKPKATAVPSAPAGLTVKLKGMSLQLNWKANADKEGVKQYNVYYAEKENGKYRKLGSVNNAVEFSYYAVLYDGSYRVTAVNDIGESSPSAAVSYKTPSE</sequence>
<keyword evidence="2" id="KW-1003">Cell membrane</keyword>
<keyword evidence="9" id="KW-0573">Peptidoglycan synthesis</keyword>
<evidence type="ECO:0000256" key="9">
    <source>
        <dbReference type="ARBA" id="ARBA00022984"/>
    </source>
</evidence>
<evidence type="ECO:0000256" key="10">
    <source>
        <dbReference type="ARBA" id="ARBA00023136"/>
    </source>
</evidence>
<dbReference type="InterPro" id="IPR001460">
    <property type="entry name" value="PCN-bd_Tpept"/>
</dbReference>
<dbReference type="GO" id="GO:0008955">
    <property type="term" value="F:peptidoglycan glycosyltransferase activity"/>
    <property type="evidence" value="ECO:0007669"/>
    <property type="project" value="UniProtKB-EC"/>
</dbReference>
<feature type="compositionally biased region" description="Polar residues" evidence="15">
    <location>
        <begin position="912"/>
        <end position="922"/>
    </location>
</feature>
<dbReference type="Gene3D" id="1.10.3810.10">
    <property type="entry name" value="Biosynthetic peptidoglycan transglycosylase-like"/>
    <property type="match status" value="1"/>
</dbReference>
<dbReference type="SUPFAM" id="SSF53955">
    <property type="entry name" value="Lysozyme-like"/>
    <property type="match status" value="1"/>
</dbReference>
<dbReference type="SUPFAM" id="SSF56601">
    <property type="entry name" value="beta-lactamase/transpeptidase-like"/>
    <property type="match status" value="1"/>
</dbReference>
<dbReference type="InterPro" id="IPR050396">
    <property type="entry name" value="Glycosyltr_51/Transpeptidase"/>
</dbReference>
<name>A0A329MJC3_9BACL</name>
<dbReference type="CDD" id="cd00063">
    <property type="entry name" value="FN3"/>
    <property type="match status" value="1"/>
</dbReference>
<evidence type="ECO:0000256" key="16">
    <source>
        <dbReference type="SAM" id="Phobius"/>
    </source>
</evidence>
<proteinExistence type="predicted"/>
<dbReference type="PANTHER" id="PTHR32282:SF11">
    <property type="entry name" value="PENICILLIN-BINDING PROTEIN 1B"/>
    <property type="match status" value="1"/>
</dbReference>
<dbReference type="InterPro" id="IPR023346">
    <property type="entry name" value="Lysozyme-like_dom_sf"/>
</dbReference>
<evidence type="ECO:0000256" key="12">
    <source>
        <dbReference type="ARBA" id="ARBA00023316"/>
    </source>
</evidence>
<dbReference type="AlphaFoldDB" id="A0A329MJC3"/>
<keyword evidence="16" id="KW-0812">Transmembrane</keyword>
<comment type="catalytic activity">
    <reaction evidence="13">
        <text>Preferential cleavage: (Ac)2-L-Lys-D-Ala-|-D-Ala. Also transpeptidation of peptidyl-alanyl moieties that are N-acyl substituents of D-alanine.</text>
        <dbReference type="EC" id="3.4.16.4"/>
    </reaction>
</comment>
<feature type="transmembrane region" description="Helical" evidence="16">
    <location>
        <begin position="21"/>
        <end position="45"/>
    </location>
</feature>
<organism evidence="19 20">
    <name type="scientific">Paenibacillus contaminans</name>
    <dbReference type="NCBI Taxonomy" id="450362"/>
    <lineage>
        <taxon>Bacteria</taxon>
        <taxon>Bacillati</taxon>
        <taxon>Bacillota</taxon>
        <taxon>Bacilli</taxon>
        <taxon>Bacillales</taxon>
        <taxon>Paenibacillaceae</taxon>
        <taxon>Paenibacillus</taxon>
    </lineage>
</organism>
<evidence type="ECO:0000256" key="8">
    <source>
        <dbReference type="ARBA" id="ARBA00022960"/>
    </source>
</evidence>
<evidence type="ECO:0000256" key="13">
    <source>
        <dbReference type="ARBA" id="ARBA00034000"/>
    </source>
</evidence>
<accession>A0A329MJC3</accession>
<evidence type="ECO:0000259" key="18">
    <source>
        <dbReference type="Pfam" id="PF00912"/>
    </source>
</evidence>
<dbReference type="Proteomes" id="UP000250369">
    <property type="component" value="Unassembled WGS sequence"/>
</dbReference>
<keyword evidence="5" id="KW-0328">Glycosyltransferase</keyword>
<dbReference type="InterPro" id="IPR036116">
    <property type="entry name" value="FN3_sf"/>
</dbReference>